<proteinExistence type="predicted"/>
<gene>
    <name evidence="1" type="ORF">Phou_032850</name>
</gene>
<protein>
    <submittedName>
        <fullName evidence="1">Uncharacterized protein</fullName>
    </submittedName>
</protein>
<evidence type="ECO:0000313" key="2">
    <source>
        <dbReference type="Proteomes" id="UP000482800"/>
    </source>
</evidence>
<dbReference type="Proteomes" id="UP000482800">
    <property type="component" value="Unassembled WGS sequence"/>
</dbReference>
<reference evidence="1 2" key="2">
    <citation type="submission" date="2020-03" db="EMBL/GenBank/DDBJ databases">
        <authorList>
            <person name="Ichikawa N."/>
            <person name="Kimura A."/>
            <person name="Kitahashi Y."/>
            <person name="Uohara A."/>
        </authorList>
    </citation>
    <scope>NUCLEOTIDE SEQUENCE [LARGE SCALE GENOMIC DNA]</scope>
    <source>
        <strain evidence="1 2">NBRC 108639</strain>
    </source>
</reference>
<dbReference type="EMBL" id="BLPF01000001">
    <property type="protein sequence ID" value="GFJ79105.1"/>
    <property type="molecule type" value="Genomic_DNA"/>
</dbReference>
<keyword evidence="2" id="KW-1185">Reference proteome</keyword>
<sequence>MVASARRQPGYNKRLRALAPQLKQLVRSLDTDLWREHLRLAGVGRYGYRPLTSARFWGPRLHLIAT</sequence>
<comment type="caution">
    <text evidence="1">The sequence shown here is derived from an EMBL/GenBank/DDBJ whole genome shotgun (WGS) entry which is preliminary data.</text>
</comment>
<dbReference type="AlphaFoldDB" id="A0A6V8KEA2"/>
<name>A0A6V8KEA2_9ACTN</name>
<accession>A0A6V8KEA2</accession>
<reference evidence="1 2" key="1">
    <citation type="submission" date="2020-03" db="EMBL/GenBank/DDBJ databases">
        <title>Whole genome shotgun sequence of Phytohabitans houttuyneae NBRC 108639.</title>
        <authorList>
            <person name="Komaki H."/>
            <person name="Tamura T."/>
        </authorList>
    </citation>
    <scope>NUCLEOTIDE SEQUENCE [LARGE SCALE GENOMIC DNA]</scope>
    <source>
        <strain evidence="1 2">NBRC 108639</strain>
    </source>
</reference>
<evidence type="ECO:0000313" key="1">
    <source>
        <dbReference type="EMBL" id="GFJ79105.1"/>
    </source>
</evidence>
<organism evidence="1 2">
    <name type="scientific">Phytohabitans houttuyneae</name>
    <dbReference type="NCBI Taxonomy" id="1076126"/>
    <lineage>
        <taxon>Bacteria</taxon>
        <taxon>Bacillati</taxon>
        <taxon>Actinomycetota</taxon>
        <taxon>Actinomycetes</taxon>
        <taxon>Micromonosporales</taxon>
        <taxon>Micromonosporaceae</taxon>
    </lineage>
</organism>